<dbReference type="Proteomes" id="UP001565369">
    <property type="component" value="Unassembled WGS sequence"/>
</dbReference>
<dbReference type="SMART" id="SM00490">
    <property type="entry name" value="HELICc"/>
    <property type="match status" value="1"/>
</dbReference>
<dbReference type="InterPro" id="IPR001650">
    <property type="entry name" value="Helicase_C-like"/>
</dbReference>
<organism evidence="3 4">
    <name type="scientific">Bradyrhizobium ottawaense</name>
    <dbReference type="NCBI Taxonomy" id="931866"/>
    <lineage>
        <taxon>Bacteria</taxon>
        <taxon>Pseudomonadati</taxon>
        <taxon>Pseudomonadota</taxon>
        <taxon>Alphaproteobacteria</taxon>
        <taxon>Hyphomicrobiales</taxon>
        <taxon>Nitrobacteraceae</taxon>
        <taxon>Bradyrhizobium</taxon>
    </lineage>
</organism>
<evidence type="ECO:0000259" key="2">
    <source>
        <dbReference type="PROSITE" id="PS51194"/>
    </source>
</evidence>
<evidence type="ECO:0000313" key="3">
    <source>
        <dbReference type="EMBL" id="MEY9453384.1"/>
    </source>
</evidence>
<sequence length="1425" mass="158058">MNAAQPGLPNVNSALRDDPDLAQELKEAVCDALVNAVGGKASGAGEFGTVVLGQRPRDQFASGFLLNQMSPAGEDESSDIRIPVHGASLKLRRDADGRITVQPHLAVYVRVLPAWEDLDNDVLGLRPKPRLSAHVRQEVNAEAFTIAEAARVGGDTRSRKVIFAETARQLLMRRGVRFAGTVETIVAVNPEEETNLGAEPQVPRPGRSTEKKTAGEETPVEVAETTDGAVYPDDLCSPEDIPMKFRRLTVVVPPLVLSLRSADRERSEAIREHAVLMSGAIAKAYDDFMRSEEGTQWCWRKMRLPPSAFRSQRSWDAALSTIRATPVNRAHLWPAQNVEIALEWATSPADDRIIHAAIGLMHRTCGAVGDQDGDGGLYQVRLDIDVRPAAALIPYVLERVKPAYDIQGFHSIPAAGWNAGVAQKELEDGIRLTTTWMPRYNLPRIVPNRIEKLDISFKALADPNKPIDQLELVPDAFARWVDEQSGTVDPTSGLAADDADGRERERAKFAKDIAGYGEEIEDLRVGINLLKQSRAAWLKDPKAPAAAPFRAWYLTNRAFHEVGLIENKTSWRLFQLGFILSNIVSPSTRIKEFEHLYAPNRQTIESASLLYFATGGGKSEAFFGLLLFTLFLDRIRGKRRGISALIRYPLRLLTAQQARRLAKVLAKAEIVRRNDGIDGASFEIGFWVGGSSTPNRLANGDQVLDEFRCIPAVDAPEHADEEANLADPAYSAALRDYNKLPKCPFCDRDTALRRYPKENQRLGIVCRNAECEWNIKTKSNVERPLPFLLVDYDIYRSAPCILLGTIDKLALIGQHWSTINRIGGMFGLARLIDDNGLLETPYDLNVAKAMEGRHPIAPSFAGGVEVFFDPVPSLIIQDEAHLLEESLGTFAGLFETTLYQWFRSLRPILGDRMSLVPGDDSDIRLPKVVCATATISDPERQIRVLYQKRVRQFPRKGTRLYRSFYANPSRFEGSAGERNDALSSSVDAKAIETFAPWARVYVSLLTNGRPHTTASVMILGAFTAVVTILLRDLCSGNPERQAKACRMLVSNLGDTPVSARHRAALERLAGSGRFEIVASAVDLHRVALTYVTNKKGGDQILSALPGIADRQHRDFGRSAVVESIRTDLISGGVESGAVEAIVRKAEKQFDPATEDIQDALRMIVATSAVSHGVDVENFNSMFFAGMPTAIDEFIQASSRVGRTHVGFSMLIPTPQNRRDRFILEVHETFHRFLERMIAPPAIERWADRAVVRVIPSLIQNWLIGKIYQEQFVADADPEKKRTRIFSKVSFVRSLVNRMKSTTFVDEAEKYIAGCVGIDAEVGGADAQRQIVSTMVRDRLQEFVRLLDMPTADGDLAAFWDHFRGNLDSPMTSLRDVDAPGTVRPLINARKADAKDRFQTMMRFIREGGTRKPQGMIETTAELRND</sequence>
<dbReference type="PROSITE" id="PS51194">
    <property type="entry name" value="HELICASE_CTER"/>
    <property type="match status" value="1"/>
</dbReference>
<dbReference type="RefSeq" id="WP_049801907.1">
    <property type="nucleotide sequence ID" value="NZ_AXAF01000013.1"/>
</dbReference>
<dbReference type="Gene3D" id="3.40.50.300">
    <property type="entry name" value="P-loop containing nucleotide triphosphate hydrolases"/>
    <property type="match status" value="2"/>
</dbReference>
<dbReference type="CDD" id="cd18785">
    <property type="entry name" value="SF2_C"/>
    <property type="match status" value="1"/>
</dbReference>
<dbReference type="Pfam" id="PF00271">
    <property type="entry name" value="Helicase_C"/>
    <property type="match status" value="1"/>
</dbReference>
<dbReference type="SUPFAM" id="SSF52540">
    <property type="entry name" value="P-loop containing nucleoside triphosphate hydrolases"/>
    <property type="match status" value="1"/>
</dbReference>
<feature type="region of interest" description="Disordered" evidence="1">
    <location>
        <begin position="190"/>
        <end position="231"/>
    </location>
</feature>
<reference evidence="3 4" key="1">
    <citation type="submission" date="2024-07" db="EMBL/GenBank/DDBJ databases">
        <title>Genomic Encyclopedia of Type Strains, Phase V (KMG-V): Genome sequencing to study the core and pangenomes of soil and plant-associated prokaryotes.</title>
        <authorList>
            <person name="Whitman W."/>
        </authorList>
    </citation>
    <scope>NUCLEOTIDE SEQUENCE [LARGE SCALE GENOMIC DNA]</scope>
    <source>
        <strain evidence="3 4">USDA 152</strain>
    </source>
</reference>
<comment type="caution">
    <text evidence="3">The sequence shown here is derived from an EMBL/GenBank/DDBJ whole genome shotgun (WGS) entry which is preliminary data.</text>
</comment>
<protein>
    <recommendedName>
        <fullName evidence="2">Helicase C-terminal domain-containing protein</fullName>
    </recommendedName>
</protein>
<dbReference type="InterPro" id="IPR027417">
    <property type="entry name" value="P-loop_NTPase"/>
</dbReference>
<dbReference type="EMBL" id="JBGBZJ010000003">
    <property type="protein sequence ID" value="MEY9453384.1"/>
    <property type="molecule type" value="Genomic_DNA"/>
</dbReference>
<accession>A0ABV4FP65</accession>
<evidence type="ECO:0000256" key="1">
    <source>
        <dbReference type="SAM" id="MobiDB-lite"/>
    </source>
</evidence>
<name>A0ABV4FP65_9BRAD</name>
<evidence type="ECO:0000313" key="4">
    <source>
        <dbReference type="Proteomes" id="UP001565369"/>
    </source>
</evidence>
<proteinExistence type="predicted"/>
<keyword evidence="4" id="KW-1185">Reference proteome</keyword>
<feature type="domain" description="Helicase C-terminal" evidence="2">
    <location>
        <begin position="1075"/>
        <end position="1262"/>
    </location>
</feature>
<gene>
    <name evidence="3" type="ORF">ABIG07_002332</name>
</gene>